<evidence type="ECO:0000313" key="7">
    <source>
        <dbReference type="Proteomes" id="UP000217257"/>
    </source>
</evidence>
<dbReference type="EMBL" id="CP022098">
    <property type="protein sequence ID" value="ATB38836.1"/>
    <property type="molecule type" value="Genomic_DNA"/>
</dbReference>
<dbReference type="InterPro" id="IPR018060">
    <property type="entry name" value="HTH_AraC"/>
</dbReference>
<evidence type="ECO:0000256" key="4">
    <source>
        <dbReference type="SAM" id="MobiDB-lite"/>
    </source>
</evidence>
<name>A0A250J6P5_9BACT</name>
<keyword evidence="3" id="KW-0804">Transcription</keyword>
<proteinExistence type="predicted"/>
<dbReference type="InterPro" id="IPR009057">
    <property type="entry name" value="Homeodomain-like_sf"/>
</dbReference>
<dbReference type="Pfam" id="PF12833">
    <property type="entry name" value="HTH_18"/>
    <property type="match status" value="1"/>
</dbReference>
<dbReference type="KEGG" id="cfus:CYFUS_004271"/>
<evidence type="ECO:0000256" key="3">
    <source>
        <dbReference type="ARBA" id="ARBA00023163"/>
    </source>
</evidence>
<dbReference type="RefSeq" id="WP_095986941.1">
    <property type="nucleotide sequence ID" value="NZ_CP022098.1"/>
</dbReference>
<protein>
    <submittedName>
        <fullName evidence="6">AraC family transcriptional regulator</fullName>
    </submittedName>
</protein>
<keyword evidence="1" id="KW-0805">Transcription regulation</keyword>
<evidence type="ECO:0000256" key="1">
    <source>
        <dbReference type="ARBA" id="ARBA00023015"/>
    </source>
</evidence>
<dbReference type="InterPro" id="IPR050204">
    <property type="entry name" value="AraC_XylS_family_regulators"/>
</dbReference>
<reference evidence="6 7" key="1">
    <citation type="submission" date="2017-06" db="EMBL/GenBank/DDBJ databases">
        <title>Sequencing and comparative analysis of myxobacterial genomes.</title>
        <authorList>
            <person name="Rupp O."/>
            <person name="Goesmann A."/>
            <person name="Sogaard-Andersen L."/>
        </authorList>
    </citation>
    <scope>NUCLEOTIDE SEQUENCE [LARGE SCALE GENOMIC DNA]</scope>
    <source>
        <strain evidence="6 7">DSM 52655</strain>
    </source>
</reference>
<dbReference type="GO" id="GO:0003700">
    <property type="term" value="F:DNA-binding transcription factor activity"/>
    <property type="evidence" value="ECO:0007669"/>
    <property type="project" value="InterPro"/>
</dbReference>
<feature type="region of interest" description="Disordered" evidence="4">
    <location>
        <begin position="86"/>
        <end position="105"/>
    </location>
</feature>
<dbReference type="SUPFAM" id="SSF46689">
    <property type="entry name" value="Homeodomain-like"/>
    <property type="match status" value="2"/>
</dbReference>
<dbReference type="PANTHER" id="PTHR46796">
    <property type="entry name" value="HTH-TYPE TRANSCRIPTIONAL ACTIVATOR RHAS-RELATED"/>
    <property type="match status" value="1"/>
</dbReference>
<dbReference type="PROSITE" id="PS01124">
    <property type="entry name" value="HTH_ARAC_FAMILY_2"/>
    <property type="match status" value="1"/>
</dbReference>
<dbReference type="AlphaFoldDB" id="A0A250J6P5"/>
<gene>
    <name evidence="6" type="ORF">CYFUS_004271</name>
</gene>
<dbReference type="Proteomes" id="UP000217257">
    <property type="component" value="Chromosome"/>
</dbReference>
<evidence type="ECO:0000259" key="5">
    <source>
        <dbReference type="PROSITE" id="PS01124"/>
    </source>
</evidence>
<dbReference type="SMART" id="SM00342">
    <property type="entry name" value="HTH_ARAC"/>
    <property type="match status" value="1"/>
</dbReference>
<sequence length="305" mass="32443">MDALSQLLQTLHVDVVGSRHISLHGPYGARFAPGAGPQGLFMVLDGEVWLEPEGHLDAPLHLAPGDIGLYGGPGIIVRDSATPRSRPVDVNFEPSTPGPRSLGGPGQRTVALLGVRFDLEAGAAAPLLAALSPAVPRRSQESLAAALMPSFQRVCEDFACGRPGAHALIQHVTQLLLAEWVRAATPQDAALAMGAGAFADPSIAAALTLIHRQPGAPWTVDSLAERVSLARTTFALRFARHVGESPFRYLTRRRIALATRLLQTTTLSLHEVALRVGYADEATFHRAFKRETGTRPGALRGPRVG</sequence>
<dbReference type="InterPro" id="IPR032783">
    <property type="entry name" value="AraC_lig"/>
</dbReference>
<organism evidence="6 7">
    <name type="scientific">Cystobacter fuscus</name>
    <dbReference type="NCBI Taxonomy" id="43"/>
    <lineage>
        <taxon>Bacteria</taxon>
        <taxon>Pseudomonadati</taxon>
        <taxon>Myxococcota</taxon>
        <taxon>Myxococcia</taxon>
        <taxon>Myxococcales</taxon>
        <taxon>Cystobacterineae</taxon>
        <taxon>Archangiaceae</taxon>
        <taxon>Cystobacter</taxon>
    </lineage>
</organism>
<dbReference type="Pfam" id="PF12852">
    <property type="entry name" value="Cupin_6"/>
    <property type="match status" value="1"/>
</dbReference>
<dbReference type="PANTHER" id="PTHR46796:SF13">
    <property type="entry name" value="HTH-TYPE TRANSCRIPTIONAL ACTIVATOR RHAS"/>
    <property type="match status" value="1"/>
</dbReference>
<dbReference type="GO" id="GO:0043565">
    <property type="term" value="F:sequence-specific DNA binding"/>
    <property type="evidence" value="ECO:0007669"/>
    <property type="project" value="InterPro"/>
</dbReference>
<evidence type="ECO:0000256" key="2">
    <source>
        <dbReference type="ARBA" id="ARBA00023125"/>
    </source>
</evidence>
<feature type="domain" description="HTH araC/xylS-type" evidence="5">
    <location>
        <begin position="204"/>
        <end position="302"/>
    </location>
</feature>
<dbReference type="Gene3D" id="1.10.10.60">
    <property type="entry name" value="Homeodomain-like"/>
    <property type="match status" value="1"/>
</dbReference>
<evidence type="ECO:0000313" key="6">
    <source>
        <dbReference type="EMBL" id="ATB38836.1"/>
    </source>
</evidence>
<keyword evidence="2" id="KW-0238">DNA-binding</keyword>
<accession>A0A250J6P5</accession>